<name>A0ABV0Z2Q2_9TELE</name>
<accession>A0ABV0Z2Q2</accession>
<dbReference type="EMBL" id="JAHRIP010048629">
    <property type="protein sequence ID" value="MEQ2299900.1"/>
    <property type="molecule type" value="Genomic_DNA"/>
</dbReference>
<evidence type="ECO:0000256" key="1">
    <source>
        <dbReference type="SAM" id="MobiDB-lite"/>
    </source>
</evidence>
<dbReference type="Proteomes" id="UP001469553">
    <property type="component" value="Unassembled WGS sequence"/>
</dbReference>
<evidence type="ECO:0000313" key="2">
    <source>
        <dbReference type="EMBL" id="MEQ2299900.1"/>
    </source>
</evidence>
<evidence type="ECO:0000313" key="3">
    <source>
        <dbReference type="Proteomes" id="UP001469553"/>
    </source>
</evidence>
<organism evidence="2 3">
    <name type="scientific">Ameca splendens</name>
    <dbReference type="NCBI Taxonomy" id="208324"/>
    <lineage>
        <taxon>Eukaryota</taxon>
        <taxon>Metazoa</taxon>
        <taxon>Chordata</taxon>
        <taxon>Craniata</taxon>
        <taxon>Vertebrata</taxon>
        <taxon>Euteleostomi</taxon>
        <taxon>Actinopterygii</taxon>
        <taxon>Neopterygii</taxon>
        <taxon>Teleostei</taxon>
        <taxon>Neoteleostei</taxon>
        <taxon>Acanthomorphata</taxon>
        <taxon>Ovalentaria</taxon>
        <taxon>Atherinomorphae</taxon>
        <taxon>Cyprinodontiformes</taxon>
        <taxon>Goodeidae</taxon>
        <taxon>Ameca</taxon>
    </lineage>
</organism>
<comment type="caution">
    <text evidence="2">The sequence shown here is derived from an EMBL/GenBank/DDBJ whole genome shotgun (WGS) entry which is preliminary data.</text>
</comment>
<proteinExistence type="predicted"/>
<gene>
    <name evidence="2" type="ORF">AMECASPLE_019695</name>
</gene>
<sequence>MHSSMQEGRLGVSQRYVSVSGSGSSTGALRKAGPPLQCGVQNSRRTSLFYHSIIHIKVDSFSALVRRERRGAHFMSIRPVHWRRKWSIPPAADEQEFTF</sequence>
<keyword evidence="3" id="KW-1185">Reference proteome</keyword>
<reference evidence="2 3" key="1">
    <citation type="submission" date="2021-06" db="EMBL/GenBank/DDBJ databases">
        <authorList>
            <person name="Palmer J.M."/>
        </authorList>
    </citation>
    <scope>NUCLEOTIDE SEQUENCE [LARGE SCALE GENOMIC DNA]</scope>
    <source>
        <strain evidence="2 3">AS_MEX2019</strain>
        <tissue evidence="2">Muscle</tissue>
    </source>
</reference>
<feature type="region of interest" description="Disordered" evidence="1">
    <location>
        <begin position="18"/>
        <end position="37"/>
    </location>
</feature>
<protein>
    <submittedName>
        <fullName evidence="2">Uncharacterized protein</fullName>
    </submittedName>
</protein>